<dbReference type="RefSeq" id="XP_075096442.1">
    <property type="nucleotide sequence ID" value="XM_075240341.1"/>
</dbReference>
<accession>A0AC58TGU3</accession>
<reference evidence="2" key="2">
    <citation type="submission" date="2025-08" db="UniProtKB">
        <authorList>
            <consortium name="RefSeq"/>
        </authorList>
    </citation>
    <scope>IDENTIFICATION</scope>
    <source>
        <tissue evidence="2">Leaf</tissue>
    </source>
</reference>
<protein>
    <submittedName>
        <fullName evidence="2">Uncharacterized protein LOC142174530</fullName>
    </submittedName>
</protein>
<keyword evidence="1" id="KW-1185">Reference proteome</keyword>
<proteinExistence type="predicted"/>
<reference evidence="1" key="1">
    <citation type="journal article" date="2014" name="Nat. Commun.">
        <title>The tobacco genome sequence and its comparison with those of tomato and potato.</title>
        <authorList>
            <person name="Sierro N."/>
            <person name="Battey J.N."/>
            <person name="Ouadi S."/>
            <person name="Bakaher N."/>
            <person name="Bovet L."/>
            <person name="Willig A."/>
            <person name="Goepfert S."/>
            <person name="Peitsch M.C."/>
            <person name="Ivanov N.V."/>
        </authorList>
    </citation>
    <scope>NUCLEOTIDE SEQUENCE [LARGE SCALE GENOMIC DNA]</scope>
</reference>
<name>A0AC58TGU3_TOBAC</name>
<evidence type="ECO:0000313" key="2">
    <source>
        <dbReference type="RefSeq" id="XP_075096442.1"/>
    </source>
</evidence>
<gene>
    <name evidence="2" type="primary">LOC142174530</name>
</gene>
<evidence type="ECO:0000313" key="1">
    <source>
        <dbReference type="Proteomes" id="UP000790787"/>
    </source>
</evidence>
<dbReference type="Proteomes" id="UP000790787">
    <property type="component" value="Chromosome 20"/>
</dbReference>
<organism evidence="1 2">
    <name type="scientific">Nicotiana tabacum</name>
    <name type="common">Common tobacco</name>
    <dbReference type="NCBI Taxonomy" id="4097"/>
    <lineage>
        <taxon>Eukaryota</taxon>
        <taxon>Viridiplantae</taxon>
        <taxon>Streptophyta</taxon>
        <taxon>Embryophyta</taxon>
        <taxon>Tracheophyta</taxon>
        <taxon>Spermatophyta</taxon>
        <taxon>Magnoliopsida</taxon>
        <taxon>eudicotyledons</taxon>
        <taxon>Gunneridae</taxon>
        <taxon>Pentapetalae</taxon>
        <taxon>asterids</taxon>
        <taxon>lamiids</taxon>
        <taxon>Solanales</taxon>
        <taxon>Solanaceae</taxon>
        <taxon>Nicotianoideae</taxon>
        <taxon>Nicotianeae</taxon>
        <taxon>Nicotiana</taxon>
    </lineage>
</organism>
<sequence>MARRYILASMSNVLQHQHQSMESAYDILENLKEMFGDQNRAAKQTAMKALLNTKMVEGSSVRDHVLNMMSLLNELEVLGANIDKDTQSAETIIKSQAPPVALNFEAGSSSKPRGGQKKKKAQKPSVGGVTVGVKKAKGKCYHCKQPGHHKKQCPTYLAKLKNKPGDLHLLVVETFLAAVSTMSWCVDSGATNHICTYLQGFQVTRRLSRGEINVYQADGSAAPALALGNISISFGSGRVLALKDTLYVPSVRRNLISVSSAMRDGYDFNCHDVDKCVITHNKRYLSSATLINGLFVVDSIPKPLPPKELNNVDLPSYPKGTKGGLFYCPKEKKVIVSTNAKFLEEDYLMNHVPRSKLVLQELSKGMETQSSENQKDHIQTPEVDFYIPLHFSSERNVNRLNVPQEQVPAVILLQSSGSHVEQTAQQEEVVDIPVDNIETQVPDDVVVQPQNQSDIVATDVVRSRSGREIRQPVRYTLLGESYDRIPEEPTSEHVNYDQALHDKDADKWVAAMKSEMESMYSNQVWDLVEPIDGVKPIRCKWIYKKKRGVDGKVQTFKARLVAKGFTQKEGIDYEETFSPVAKLKSIRILLSIDAHYDYEIWQMDVKTAFLNGSLDECIYMMQPDGFMENGKEHMLCKLKRSIYGLKQASRAWNTCFDKAIKTFDFDQCLNESCVYKKYSMHDSKKGFLPFRHGISLSKDQSPKTDEEIEKMKADPYASAVGSLMYAMLCTRPDICFVIGIVSRFHSNPGKEHWTAVKHIIKYLKRTRD</sequence>